<dbReference type="GO" id="GO:0072686">
    <property type="term" value="C:mitotic spindle"/>
    <property type="evidence" value="ECO:0007669"/>
    <property type="project" value="TreeGrafter"/>
</dbReference>
<evidence type="ECO:0000256" key="5">
    <source>
        <dbReference type="SAM" id="MobiDB-lite"/>
    </source>
</evidence>
<organism evidence="6 7">
    <name type="scientific">Plakobranchus ocellatus</name>
    <dbReference type="NCBI Taxonomy" id="259542"/>
    <lineage>
        <taxon>Eukaryota</taxon>
        <taxon>Metazoa</taxon>
        <taxon>Spiralia</taxon>
        <taxon>Lophotrochozoa</taxon>
        <taxon>Mollusca</taxon>
        <taxon>Gastropoda</taxon>
        <taxon>Heterobranchia</taxon>
        <taxon>Euthyneura</taxon>
        <taxon>Panpulmonata</taxon>
        <taxon>Sacoglossa</taxon>
        <taxon>Placobranchoidea</taxon>
        <taxon>Plakobranchidae</taxon>
        <taxon>Plakobranchus</taxon>
    </lineage>
</organism>
<evidence type="ECO:0000256" key="2">
    <source>
        <dbReference type="ARBA" id="ARBA00023054"/>
    </source>
</evidence>
<dbReference type="GO" id="GO:0005876">
    <property type="term" value="C:spindle microtubule"/>
    <property type="evidence" value="ECO:0007669"/>
    <property type="project" value="TreeGrafter"/>
</dbReference>
<evidence type="ECO:0000256" key="1">
    <source>
        <dbReference type="ARBA" id="ARBA00006836"/>
    </source>
</evidence>
<accession>A0AAV4DPN5</accession>
<dbReference type="FunFam" id="1.10.10.1890:FF:000002">
    <property type="entry name" value="Spindle and kinetochore-associated protein 1"/>
    <property type="match status" value="1"/>
</dbReference>
<dbReference type="Gene3D" id="1.10.10.1890">
    <property type="entry name" value="Ska1 microtubule binding domain-like"/>
    <property type="match status" value="1"/>
</dbReference>
<protein>
    <recommendedName>
        <fullName evidence="3">SKA complex subunit 1</fullName>
    </recommendedName>
    <alternativeName>
        <fullName evidence="4">Spindle and kinetochore-associated protein 1</fullName>
    </alternativeName>
</protein>
<dbReference type="PANTHER" id="PTHR28573:SF1">
    <property type="entry name" value="SPINDLE AND KINETOCHORE-ASSOCIATED PROTEIN 1"/>
    <property type="match status" value="1"/>
</dbReference>
<sequence>MEGSLAKVAEGYNQRLEVLKNARLMSKAPVDSLAQPARIVDELKVDLANINEIVQEGHQKLKSLEDLKLESAAFLEHLKYVLDNVPSKISQSSNNRKLDVAPKANSEPAKTSAEPSKPTVTQEQSVGCQYLDFLTVDEFQSIPKYMKGRLTYDKINSVIEKLDKVYVEKYKIRRLKKSVLNDLNKKRYEAYRLQETDDTRGVHFIVEQDIADFSSLKLDNVLRNIFTILRHCGLMYELRGGGYIRYGCYSRY</sequence>
<dbReference type="GO" id="GO:0000940">
    <property type="term" value="C:outer kinetochore"/>
    <property type="evidence" value="ECO:0007669"/>
    <property type="project" value="TreeGrafter"/>
</dbReference>
<dbReference type="GO" id="GO:0031110">
    <property type="term" value="P:regulation of microtubule polymerization or depolymerization"/>
    <property type="evidence" value="ECO:0007669"/>
    <property type="project" value="TreeGrafter"/>
</dbReference>
<keyword evidence="7" id="KW-1185">Reference proteome</keyword>
<dbReference type="GO" id="GO:0051301">
    <property type="term" value="P:cell division"/>
    <property type="evidence" value="ECO:0007669"/>
    <property type="project" value="InterPro"/>
</dbReference>
<dbReference type="Proteomes" id="UP000735302">
    <property type="component" value="Unassembled WGS sequence"/>
</dbReference>
<gene>
    <name evidence="6" type="ORF">PoB_007281200</name>
</gene>
<reference evidence="6 7" key="1">
    <citation type="journal article" date="2021" name="Elife">
        <title>Chloroplast acquisition without the gene transfer in kleptoplastic sea slugs, Plakobranchus ocellatus.</title>
        <authorList>
            <person name="Maeda T."/>
            <person name="Takahashi S."/>
            <person name="Yoshida T."/>
            <person name="Shimamura S."/>
            <person name="Takaki Y."/>
            <person name="Nagai Y."/>
            <person name="Toyoda A."/>
            <person name="Suzuki Y."/>
            <person name="Arimoto A."/>
            <person name="Ishii H."/>
            <person name="Satoh N."/>
            <person name="Nishiyama T."/>
            <person name="Hasebe M."/>
            <person name="Maruyama T."/>
            <person name="Minagawa J."/>
            <person name="Obokata J."/>
            <person name="Shigenobu S."/>
        </authorList>
    </citation>
    <scope>NUCLEOTIDE SEQUENCE [LARGE SCALE GENOMIC DNA]</scope>
</reference>
<evidence type="ECO:0000256" key="4">
    <source>
        <dbReference type="ARBA" id="ARBA00047202"/>
    </source>
</evidence>
<dbReference type="PANTHER" id="PTHR28573">
    <property type="entry name" value="SPINDLE AND KINETOCHORE-ASSOCIATED PROTEIN 1"/>
    <property type="match status" value="1"/>
</dbReference>
<dbReference type="GO" id="GO:0007059">
    <property type="term" value="P:chromosome segregation"/>
    <property type="evidence" value="ECO:0007669"/>
    <property type="project" value="InterPro"/>
</dbReference>
<dbReference type="AlphaFoldDB" id="A0AAV4DPN5"/>
<comment type="similarity">
    <text evidence="1">Belongs to the SKA1 family.</text>
</comment>
<dbReference type="GO" id="GO:0000278">
    <property type="term" value="P:mitotic cell cycle"/>
    <property type="evidence" value="ECO:0007669"/>
    <property type="project" value="TreeGrafter"/>
</dbReference>
<feature type="region of interest" description="Disordered" evidence="5">
    <location>
        <begin position="89"/>
        <end position="121"/>
    </location>
</feature>
<dbReference type="GO" id="GO:0008017">
    <property type="term" value="F:microtubule binding"/>
    <property type="evidence" value="ECO:0007669"/>
    <property type="project" value="InterPro"/>
</dbReference>
<dbReference type="InterPro" id="IPR042031">
    <property type="entry name" value="SKA1_MBD_sf"/>
</dbReference>
<name>A0AAV4DPN5_9GAST</name>
<evidence type="ECO:0000313" key="7">
    <source>
        <dbReference type="Proteomes" id="UP000735302"/>
    </source>
</evidence>
<dbReference type="InterPro" id="IPR009829">
    <property type="entry name" value="SKA1"/>
</dbReference>
<keyword evidence="2" id="KW-0175">Coiled coil</keyword>
<proteinExistence type="inferred from homology"/>
<comment type="caution">
    <text evidence="6">The sequence shown here is derived from an EMBL/GenBank/DDBJ whole genome shotgun (WGS) entry which is preliminary data.</text>
</comment>
<evidence type="ECO:0000313" key="6">
    <source>
        <dbReference type="EMBL" id="GFO46307.1"/>
    </source>
</evidence>
<dbReference type="Pfam" id="PF07160">
    <property type="entry name" value="SKA1"/>
    <property type="match status" value="1"/>
</dbReference>
<evidence type="ECO:0000256" key="3">
    <source>
        <dbReference type="ARBA" id="ARBA00047182"/>
    </source>
</evidence>
<dbReference type="EMBL" id="BLXT01008183">
    <property type="protein sequence ID" value="GFO46307.1"/>
    <property type="molecule type" value="Genomic_DNA"/>
</dbReference>